<keyword evidence="2" id="KW-0813">Transport</keyword>
<dbReference type="PANTHER" id="PTHR32063">
    <property type="match status" value="1"/>
</dbReference>
<dbReference type="Gene3D" id="3.30.70.1430">
    <property type="entry name" value="Multidrug efflux transporter AcrB pore domain"/>
    <property type="match status" value="2"/>
</dbReference>
<feature type="transmembrane region" description="Helical" evidence="9">
    <location>
        <begin position="432"/>
        <end position="452"/>
    </location>
</feature>
<dbReference type="Gene3D" id="3.30.2090.10">
    <property type="entry name" value="Multidrug efflux transporter AcrB TolC docking domain, DN and DC subdomains"/>
    <property type="match status" value="2"/>
</dbReference>
<keyword evidence="4" id="KW-0997">Cell inner membrane</keyword>
<dbReference type="InterPro" id="IPR027463">
    <property type="entry name" value="AcrB_DN_DC_subdom"/>
</dbReference>
<accession>A0A9X2F2T2</accession>
<evidence type="ECO:0000256" key="8">
    <source>
        <dbReference type="SAM" id="MobiDB-lite"/>
    </source>
</evidence>
<evidence type="ECO:0000256" key="9">
    <source>
        <dbReference type="SAM" id="Phobius"/>
    </source>
</evidence>
<keyword evidence="7 9" id="KW-0472">Membrane</keyword>
<feature type="transmembrane region" description="Helical" evidence="9">
    <location>
        <begin position="855"/>
        <end position="874"/>
    </location>
</feature>
<feature type="region of interest" description="Disordered" evidence="8">
    <location>
        <begin position="1014"/>
        <end position="1037"/>
    </location>
</feature>
<feature type="transmembrane region" description="Helical" evidence="9">
    <location>
        <begin position="986"/>
        <end position="1007"/>
    </location>
</feature>
<feature type="transmembrane region" description="Helical" evidence="9">
    <location>
        <begin position="335"/>
        <end position="354"/>
    </location>
</feature>
<feature type="transmembrane region" description="Helical" evidence="9">
    <location>
        <begin position="953"/>
        <end position="974"/>
    </location>
</feature>
<sequence>MSSLSTTSIKRPVLAIVMNIIIILFGYIGFKYLGVREYPSIDPPIVNVRTSYPGANADVIESQITEPLEKAINSIDGIRTISSASNQGSSNITVEFNLSKDLDDAANDVRDKVSQAARSLPKDVDGLPVVSKADANSDAIISMTLQSNTRNQLEVSDYAENVLAERLQTIPGVSSIQIWGQKRYAMRLWIDPIRLASYGLTTLDVKNALDRENVQLPTGKITGDNTELTVNATGNMSTEEEFNNLIIKNDGANIIRLSDVGRAVLGPENEETMLRESGIPMIGLALVPQPGANYIDISNEFYKRYEQIKKDLPKDYKTDIALDNTIFIKKSINEVVETLGVALILVVLIIYIFFRNWGIAFRPLIDIPVSLIGTFFIMYLMGFSINVLTLLAIVLATGLVVDDGIVVTENIYKKVEEGLSPFEAAIKGSNEIFFAIISTSITLAAVFLPIIFLEGFVGRLFREFGIVISAAVLISAFVSLTLTPMLNAKLIRKNQKQSRFYELTEPLFVNMVESYRSSLNSFLSKRWMAFPLIGLCVVMIFFFGKMLQSELAPLDDRNFISLSVTAPEGASYDYTDNFLKKITQTVMDSIPEKQVLLTVTAPGFGNSATNTGFGRLRLKDPDQRTRSQQQIADYLTKLTSGMSEARTFVIQQQTISAGGGRGLPIQYVLQAPTFEKLKEILPKFMEAVQKDPTFTMTDVNLKFNKPELNITIDRDKAKALGVSFVDVAQTLQLGLSGQRFGYYIMNGKQYQVIGQFDRSDREDPSNLTSIFVRNNQNKLIQMDNLIKIEENSSPPQLYHFNRFTSATVSAGIAPGKTIGDGIAAMDAIKKKVLDDSYQTSLNGASRDFAESSSNIMFAFVLALVLIYLILAAQFESFVDPLIIMITVPLAIAGAVFSLWLFNQTINIFSQIGIIMLVGLVTKNGILIVEFANQLKERGVPLQKAIRDSAAARLRPILMTSLATALGALPIAMALGDAAKSRMSMGIVVIGGILFSLALTLFVIPAIYSYMSQEHKPHPDEHASEDKDSEPKLITAEA</sequence>
<dbReference type="EMBL" id="JAMWYS010000036">
    <property type="protein sequence ID" value="MCO4293669.1"/>
    <property type="molecule type" value="Genomic_DNA"/>
</dbReference>
<evidence type="ECO:0000256" key="3">
    <source>
        <dbReference type="ARBA" id="ARBA00022475"/>
    </source>
</evidence>
<evidence type="ECO:0000256" key="7">
    <source>
        <dbReference type="ARBA" id="ARBA00023136"/>
    </source>
</evidence>
<evidence type="ECO:0000256" key="5">
    <source>
        <dbReference type="ARBA" id="ARBA00022692"/>
    </source>
</evidence>
<evidence type="ECO:0000256" key="1">
    <source>
        <dbReference type="ARBA" id="ARBA00004429"/>
    </source>
</evidence>
<dbReference type="Proteomes" id="UP001155182">
    <property type="component" value="Unassembled WGS sequence"/>
</dbReference>
<feature type="transmembrane region" description="Helical" evidence="9">
    <location>
        <begin position="527"/>
        <end position="547"/>
    </location>
</feature>
<keyword evidence="6 9" id="KW-1133">Transmembrane helix</keyword>
<gene>
    <name evidence="10" type="ORF">NF867_12420</name>
</gene>
<evidence type="ECO:0000256" key="4">
    <source>
        <dbReference type="ARBA" id="ARBA00022519"/>
    </source>
</evidence>
<evidence type="ECO:0000256" key="6">
    <source>
        <dbReference type="ARBA" id="ARBA00022989"/>
    </source>
</evidence>
<dbReference type="GO" id="GO:0042910">
    <property type="term" value="F:xenobiotic transmembrane transporter activity"/>
    <property type="evidence" value="ECO:0007669"/>
    <property type="project" value="TreeGrafter"/>
</dbReference>
<comment type="subcellular location">
    <subcellularLocation>
        <location evidence="1">Cell inner membrane</location>
        <topology evidence="1">Multi-pass membrane protein</topology>
    </subcellularLocation>
</comment>
<proteinExistence type="predicted"/>
<feature type="compositionally biased region" description="Basic and acidic residues" evidence="8">
    <location>
        <begin position="1014"/>
        <end position="1030"/>
    </location>
</feature>
<keyword evidence="11" id="KW-1185">Reference proteome</keyword>
<name>A0A9X2F2T2_9SPHI</name>
<evidence type="ECO:0000313" key="11">
    <source>
        <dbReference type="Proteomes" id="UP001155182"/>
    </source>
</evidence>
<dbReference type="Gene3D" id="3.30.70.1440">
    <property type="entry name" value="Multidrug efflux transporter AcrB pore domain"/>
    <property type="match status" value="1"/>
</dbReference>
<dbReference type="SUPFAM" id="SSF82693">
    <property type="entry name" value="Multidrug efflux transporter AcrB pore domain, PN1, PN2, PC1 and PC2 subdomains"/>
    <property type="match status" value="3"/>
</dbReference>
<feature type="transmembrane region" description="Helical" evidence="9">
    <location>
        <begin position="12"/>
        <end position="30"/>
    </location>
</feature>
<comment type="caution">
    <text evidence="10">The sequence shown here is derived from an EMBL/GenBank/DDBJ whole genome shotgun (WGS) entry which is preliminary data.</text>
</comment>
<dbReference type="SUPFAM" id="SSF82714">
    <property type="entry name" value="Multidrug efflux transporter AcrB TolC docking domain, DN and DC subdomains"/>
    <property type="match status" value="2"/>
</dbReference>
<dbReference type="Gene3D" id="3.30.70.1320">
    <property type="entry name" value="Multidrug efflux transporter AcrB pore domain like"/>
    <property type="match status" value="1"/>
</dbReference>
<dbReference type="FunFam" id="3.30.70.1430:FF:000001">
    <property type="entry name" value="Efflux pump membrane transporter"/>
    <property type="match status" value="1"/>
</dbReference>
<keyword evidence="3" id="KW-1003">Cell membrane</keyword>
<feature type="transmembrane region" description="Helical" evidence="9">
    <location>
        <begin position="464"/>
        <end position="486"/>
    </location>
</feature>
<dbReference type="FunFam" id="1.20.1640.10:FF:000001">
    <property type="entry name" value="Efflux pump membrane transporter"/>
    <property type="match status" value="1"/>
</dbReference>
<feature type="transmembrane region" description="Helical" evidence="9">
    <location>
        <begin position="881"/>
        <end position="901"/>
    </location>
</feature>
<dbReference type="InterPro" id="IPR001036">
    <property type="entry name" value="Acrflvin-R"/>
</dbReference>
<protein>
    <submittedName>
        <fullName evidence="10">Efflux RND transporter permease subunit</fullName>
    </submittedName>
</protein>
<organism evidence="10 11">
    <name type="scientific">Solitalea agri</name>
    <dbReference type="NCBI Taxonomy" id="2953739"/>
    <lineage>
        <taxon>Bacteria</taxon>
        <taxon>Pseudomonadati</taxon>
        <taxon>Bacteroidota</taxon>
        <taxon>Sphingobacteriia</taxon>
        <taxon>Sphingobacteriales</taxon>
        <taxon>Sphingobacteriaceae</taxon>
        <taxon>Solitalea</taxon>
    </lineage>
</organism>
<evidence type="ECO:0000313" key="10">
    <source>
        <dbReference type="EMBL" id="MCO4293669.1"/>
    </source>
</evidence>
<dbReference type="RefSeq" id="WP_252588321.1">
    <property type="nucleotide sequence ID" value="NZ_JAMWYS010000036.1"/>
</dbReference>
<dbReference type="PANTHER" id="PTHR32063:SF28">
    <property type="entry name" value="BLR2861 PROTEIN"/>
    <property type="match status" value="1"/>
</dbReference>
<feature type="transmembrane region" description="Helical" evidence="9">
    <location>
        <begin position="907"/>
        <end position="932"/>
    </location>
</feature>
<dbReference type="AlphaFoldDB" id="A0A9X2F2T2"/>
<dbReference type="SUPFAM" id="SSF82866">
    <property type="entry name" value="Multidrug efflux transporter AcrB transmembrane domain"/>
    <property type="match status" value="2"/>
</dbReference>
<dbReference type="Gene3D" id="1.20.1640.10">
    <property type="entry name" value="Multidrug efflux transporter AcrB transmembrane domain"/>
    <property type="match status" value="2"/>
</dbReference>
<dbReference type="GO" id="GO:0005886">
    <property type="term" value="C:plasma membrane"/>
    <property type="evidence" value="ECO:0007669"/>
    <property type="project" value="UniProtKB-SubCell"/>
</dbReference>
<reference evidence="10" key="1">
    <citation type="submission" date="2022-06" db="EMBL/GenBank/DDBJ databases">
        <title>Solitalea sp. MAHUQ-68 isolated from rhizospheric soil.</title>
        <authorList>
            <person name="Huq M.A."/>
        </authorList>
    </citation>
    <scope>NUCLEOTIDE SEQUENCE</scope>
    <source>
        <strain evidence="10">MAHUQ-68</strain>
    </source>
</reference>
<dbReference type="Pfam" id="PF00873">
    <property type="entry name" value="ACR_tran"/>
    <property type="match status" value="1"/>
</dbReference>
<dbReference type="PRINTS" id="PR00702">
    <property type="entry name" value="ACRIFLAVINRP"/>
</dbReference>
<evidence type="ECO:0000256" key="2">
    <source>
        <dbReference type="ARBA" id="ARBA00022448"/>
    </source>
</evidence>
<keyword evidence="5 9" id="KW-0812">Transmembrane</keyword>